<sequence length="58" mass="6494">MSVGTTADGFVWFWLWAAVVIRAATVLDERGNRIAIRCFGGFLVLLLLVALVFTPWPR</sequence>
<dbReference type="EMBL" id="FWXV01000003">
    <property type="protein sequence ID" value="SMD06850.1"/>
    <property type="molecule type" value="Genomic_DNA"/>
</dbReference>
<evidence type="ECO:0000256" key="1">
    <source>
        <dbReference type="SAM" id="Phobius"/>
    </source>
</evidence>
<feature type="transmembrane region" description="Helical" evidence="1">
    <location>
        <begin position="34"/>
        <end position="56"/>
    </location>
</feature>
<dbReference type="Proteomes" id="UP000192674">
    <property type="component" value="Unassembled WGS sequence"/>
</dbReference>
<keyword evidence="1" id="KW-0812">Transmembrane</keyword>
<protein>
    <submittedName>
        <fullName evidence="2">Uncharacterized protein</fullName>
    </submittedName>
</protein>
<name>A0A1Y5XMS0_KIBAR</name>
<keyword evidence="1" id="KW-0472">Membrane</keyword>
<evidence type="ECO:0000313" key="3">
    <source>
        <dbReference type="Proteomes" id="UP000192674"/>
    </source>
</evidence>
<keyword evidence="1" id="KW-1133">Transmembrane helix</keyword>
<organism evidence="2 3">
    <name type="scientific">Kibdelosporangium aridum</name>
    <dbReference type="NCBI Taxonomy" id="2030"/>
    <lineage>
        <taxon>Bacteria</taxon>
        <taxon>Bacillati</taxon>
        <taxon>Actinomycetota</taxon>
        <taxon>Actinomycetes</taxon>
        <taxon>Pseudonocardiales</taxon>
        <taxon>Pseudonocardiaceae</taxon>
        <taxon>Kibdelosporangium</taxon>
    </lineage>
</organism>
<gene>
    <name evidence="2" type="ORF">SAMN05661093_04146</name>
</gene>
<proteinExistence type="predicted"/>
<evidence type="ECO:0000313" key="2">
    <source>
        <dbReference type="EMBL" id="SMD06850.1"/>
    </source>
</evidence>
<dbReference type="AlphaFoldDB" id="A0A1Y5XMS0"/>
<feature type="transmembrane region" description="Helical" evidence="1">
    <location>
        <begin position="6"/>
        <end position="27"/>
    </location>
</feature>
<keyword evidence="3" id="KW-1185">Reference proteome</keyword>
<dbReference type="RefSeq" id="WP_160096598.1">
    <property type="nucleotide sequence ID" value="NZ_FWXV01000003.1"/>
</dbReference>
<reference evidence="2 3" key="1">
    <citation type="submission" date="2017-04" db="EMBL/GenBank/DDBJ databases">
        <authorList>
            <person name="Afonso C.L."/>
            <person name="Miller P.J."/>
            <person name="Scott M.A."/>
            <person name="Spackman E."/>
            <person name="Goraichik I."/>
            <person name="Dimitrov K.M."/>
            <person name="Suarez D.L."/>
            <person name="Swayne D.E."/>
        </authorList>
    </citation>
    <scope>NUCLEOTIDE SEQUENCE [LARGE SCALE GENOMIC DNA]</scope>
    <source>
        <strain evidence="2 3">DSM 43828</strain>
    </source>
</reference>
<accession>A0A1Y5XMS0</accession>